<feature type="transmembrane region" description="Helical" evidence="6">
    <location>
        <begin position="591"/>
        <end position="611"/>
    </location>
</feature>
<feature type="transmembrane region" description="Helical" evidence="6">
    <location>
        <begin position="648"/>
        <end position="670"/>
    </location>
</feature>
<feature type="region of interest" description="Disordered" evidence="5">
    <location>
        <begin position="447"/>
        <end position="466"/>
    </location>
</feature>
<dbReference type="Proteomes" id="UP000294894">
    <property type="component" value="Chromosome"/>
</dbReference>
<keyword evidence="9" id="KW-1185">Reference proteome</keyword>
<protein>
    <recommendedName>
        <fullName evidence="7">ABC-2 type transporter transmembrane domain-containing protein</fullName>
    </recommendedName>
</protein>
<evidence type="ECO:0000256" key="3">
    <source>
        <dbReference type="ARBA" id="ARBA00022989"/>
    </source>
</evidence>
<accession>A0A4P7GPU6</accession>
<dbReference type="InterPro" id="IPR051328">
    <property type="entry name" value="T7SS_ABC-Transporter"/>
</dbReference>
<evidence type="ECO:0000259" key="7">
    <source>
        <dbReference type="Pfam" id="PF12698"/>
    </source>
</evidence>
<dbReference type="GO" id="GO:0016020">
    <property type="term" value="C:membrane"/>
    <property type="evidence" value="ECO:0007669"/>
    <property type="project" value="UniProtKB-SubCell"/>
</dbReference>
<proteinExistence type="predicted"/>
<evidence type="ECO:0000256" key="6">
    <source>
        <dbReference type="SAM" id="Phobius"/>
    </source>
</evidence>
<keyword evidence="4 6" id="KW-0472">Membrane</keyword>
<feature type="domain" description="ABC-2 type transporter transmembrane" evidence="7">
    <location>
        <begin position="444"/>
        <end position="664"/>
    </location>
</feature>
<comment type="subcellular location">
    <subcellularLocation>
        <location evidence="1">Membrane</location>
        <topology evidence="1">Multi-pass membrane protein</topology>
    </subcellularLocation>
</comment>
<evidence type="ECO:0000313" key="9">
    <source>
        <dbReference type="Proteomes" id="UP000294894"/>
    </source>
</evidence>
<dbReference type="InterPro" id="IPR013525">
    <property type="entry name" value="ABC2_TM"/>
</dbReference>
<dbReference type="Gene3D" id="3.40.1710.10">
    <property type="entry name" value="abc type-2 transporter like domain"/>
    <property type="match status" value="1"/>
</dbReference>
<dbReference type="OrthoDB" id="9811483at2"/>
<feature type="transmembrane region" description="Helical" evidence="6">
    <location>
        <begin position="530"/>
        <end position="554"/>
    </location>
</feature>
<dbReference type="NCBIfam" id="TIGR03061">
    <property type="entry name" value="pip_yhgE_Nterm"/>
    <property type="match status" value="1"/>
</dbReference>
<evidence type="ECO:0000313" key="8">
    <source>
        <dbReference type="EMBL" id="QBR93831.1"/>
    </source>
</evidence>
<dbReference type="RefSeq" id="WP_135079642.1">
    <property type="nucleotide sequence ID" value="NZ_CP038267.1"/>
</dbReference>
<dbReference type="PANTHER" id="PTHR43077:SF10">
    <property type="entry name" value="TRANSPORT PERMEASE PROTEIN"/>
    <property type="match status" value="1"/>
</dbReference>
<gene>
    <name evidence="8" type="ORF">EXE57_17245</name>
</gene>
<feature type="domain" description="ABC-2 type transporter transmembrane" evidence="7">
    <location>
        <begin position="16"/>
        <end position="175"/>
    </location>
</feature>
<dbReference type="GO" id="GO:0140359">
    <property type="term" value="F:ABC-type transporter activity"/>
    <property type="evidence" value="ECO:0007669"/>
    <property type="project" value="InterPro"/>
</dbReference>
<keyword evidence="3 6" id="KW-1133">Transmembrane helix</keyword>
<feature type="transmembrane region" description="Helical" evidence="6">
    <location>
        <begin position="490"/>
        <end position="509"/>
    </location>
</feature>
<evidence type="ECO:0000256" key="2">
    <source>
        <dbReference type="ARBA" id="ARBA00022692"/>
    </source>
</evidence>
<evidence type="ECO:0000256" key="4">
    <source>
        <dbReference type="ARBA" id="ARBA00023136"/>
    </source>
</evidence>
<dbReference type="KEGG" id="noy:EXE57_17245"/>
<name>A0A4P7GPU6_9ACTN</name>
<feature type="transmembrane region" description="Helical" evidence="6">
    <location>
        <begin position="560"/>
        <end position="584"/>
    </location>
</feature>
<feature type="transmembrane region" description="Helical" evidence="6">
    <location>
        <begin position="12"/>
        <end position="33"/>
    </location>
</feature>
<dbReference type="AlphaFoldDB" id="A0A4P7GPU6"/>
<organism evidence="8 9">
    <name type="scientific">Nocardioides euryhalodurans</name>
    <dbReference type="NCBI Taxonomy" id="2518370"/>
    <lineage>
        <taxon>Bacteria</taxon>
        <taxon>Bacillati</taxon>
        <taxon>Actinomycetota</taxon>
        <taxon>Actinomycetes</taxon>
        <taxon>Propionibacteriales</taxon>
        <taxon>Nocardioidaceae</taxon>
        <taxon>Nocardioides</taxon>
    </lineage>
</organism>
<dbReference type="PANTHER" id="PTHR43077">
    <property type="entry name" value="TRANSPORT PERMEASE YVFS-RELATED"/>
    <property type="match status" value="1"/>
</dbReference>
<dbReference type="Pfam" id="PF12698">
    <property type="entry name" value="ABC2_membrane_3"/>
    <property type="match status" value="2"/>
</dbReference>
<evidence type="ECO:0000256" key="5">
    <source>
        <dbReference type="SAM" id="MobiDB-lite"/>
    </source>
</evidence>
<dbReference type="InterPro" id="IPR017500">
    <property type="entry name" value="Phage_infect_YhgE_N"/>
</dbReference>
<reference evidence="8 9" key="1">
    <citation type="submission" date="2019-03" db="EMBL/GenBank/DDBJ databases">
        <title>Three New Species of Nocardioides, Nocardioides euryhalodurans sp. nov., Nocardioides seonyuensis sp. nov. and Nocardioides eburneoflavus sp. nov., Iolated from Soil.</title>
        <authorList>
            <person name="Roh S.G."/>
            <person name="Lee C."/>
            <person name="Kim M.-K."/>
            <person name="Kim S.B."/>
        </authorList>
    </citation>
    <scope>NUCLEOTIDE SEQUENCE [LARGE SCALE GENOMIC DNA]</scope>
    <source>
        <strain evidence="8 9">MMS17-SY117</strain>
    </source>
</reference>
<keyword evidence="2 6" id="KW-0812">Transmembrane</keyword>
<sequence>MSDETTAGGRRRWLGTIAVSVVLPLLAAWVLVWSTADRREALDRVPVAIVNSDTILTDPQPMAAGRALSASLLDPSSDDEQLDWTLTDADDAGDGLRDGTYYAVLTIPTDFSAAILSTGTTSPASGQLQLESNAAASTTLPYISEQVVAAAADALGNQSTQAYLKQVYGGFNQLADANETAAESAGELADGTAQLAAGASELDDGTQSLAASLAEVATGAAALEEGTASLSSGAGRLAQGAGELARGTRELARGLAGLAGDADRLATRAAVHAERSRTATRGATLVAEGAERLTTATGRLSTELGDLARQCVSAGASVEFCAGLREARARSRVVDLGSRVVTRATDGLALATSLLAEGAQGLADADRALATGTRSVAGAGGRLARSATGLATGTSDLAAAAAEVDTSTGELADGTAATSAAAESLASGGETLDASAASVDDGAHQLSSGLAKGAKQSPTYSKGEQNALAATVSQPVQLSHATEHTEHANGWLLGAILGVILWLAALAAVSRADVSASRHFALAPVSSRRIAVVQVLPVLGLAVLQGVAVVLALVLTDVSVASAVGVALLSVLAAVSFGLVAYALRLALGAAGVALFVLFLLVQVAALANVLPLETAPDPLPSLHGLMPLTMFVDGASRLVSGGEVGSVTTAVVVIALWGLAAFASTLLVVRRRRMLPAAAPAAPPAGLPQPS</sequence>
<evidence type="ECO:0000256" key="1">
    <source>
        <dbReference type="ARBA" id="ARBA00004141"/>
    </source>
</evidence>
<dbReference type="EMBL" id="CP038267">
    <property type="protein sequence ID" value="QBR93831.1"/>
    <property type="molecule type" value="Genomic_DNA"/>
</dbReference>